<evidence type="ECO:0000313" key="1">
    <source>
        <dbReference type="EMBL" id="GAG33201.1"/>
    </source>
</evidence>
<dbReference type="AlphaFoldDB" id="X0Y8I6"/>
<gene>
    <name evidence="1" type="ORF">S01H1_61326</name>
</gene>
<name>X0Y8I6_9ZZZZ</name>
<dbReference type="SUPFAM" id="SSF51445">
    <property type="entry name" value="(Trans)glycosidases"/>
    <property type="match status" value="1"/>
</dbReference>
<accession>X0Y8I6</accession>
<proteinExistence type="predicted"/>
<evidence type="ECO:0008006" key="2">
    <source>
        <dbReference type="Google" id="ProtNLM"/>
    </source>
</evidence>
<organism evidence="1">
    <name type="scientific">marine sediment metagenome</name>
    <dbReference type="NCBI Taxonomy" id="412755"/>
    <lineage>
        <taxon>unclassified sequences</taxon>
        <taxon>metagenomes</taxon>
        <taxon>ecological metagenomes</taxon>
    </lineage>
</organism>
<protein>
    <recommendedName>
        <fullName evidence="2">Uroporphyrinogen decarboxylase (URO-D) domain-containing protein</fullName>
    </recommendedName>
</protein>
<dbReference type="InterPro" id="IPR017853">
    <property type="entry name" value="GH"/>
</dbReference>
<feature type="non-terminal residue" evidence="1">
    <location>
        <position position="254"/>
    </location>
</feature>
<sequence>IQGKPLFPIGLYRYPRHDPQRDIFKSLAEAGFNFYLVPPTATKQQLDAAQANGVKVMLTVRNLMNLSGSPEQVAKKKDKLAKLIGPESPAFKHPAVVALEGPDEPLWNVKGKQRAAGVAQTLATWVRSPEQIQEITDLLDGLRDGYAEIRKLCGDRYQVWLNFAPRGDEDELRWFTDLHVVGGYETDSRTTADVFGTDVYPIPDGGGNNGWIRGRFVPSAAAVGSFTEKLRRAVHPHPFYMVLHGCGILEWDAK</sequence>
<reference evidence="1" key="1">
    <citation type="journal article" date="2014" name="Front. Microbiol.">
        <title>High frequency of phylogenetically diverse reductive dehalogenase-homologous genes in deep subseafloor sedimentary metagenomes.</title>
        <authorList>
            <person name="Kawai M."/>
            <person name="Futagami T."/>
            <person name="Toyoda A."/>
            <person name="Takaki Y."/>
            <person name="Nishi S."/>
            <person name="Hori S."/>
            <person name="Arai W."/>
            <person name="Tsubouchi T."/>
            <person name="Morono Y."/>
            <person name="Uchiyama I."/>
            <person name="Ito T."/>
            <person name="Fujiyama A."/>
            <person name="Inagaki F."/>
            <person name="Takami H."/>
        </authorList>
    </citation>
    <scope>NUCLEOTIDE SEQUENCE</scope>
    <source>
        <strain evidence="1">Expedition CK06-06</strain>
    </source>
</reference>
<dbReference type="EMBL" id="BARS01040205">
    <property type="protein sequence ID" value="GAG33201.1"/>
    <property type="molecule type" value="Genomic_DNA"/>
</dbReference>
<feature type="non-terminal residue" evidence="1">
    <location>
        <position position="1"/>
    </location>
</feature>
<comment type="caution">
    <text evidence="1">The sequence shown here is derived from an EMBL/GenBank/DDBJ whole genome shotgun (WGS) entry which is preliminary data.</text>
</comment>